<keyword evidence="2" id="KW-1185">Reference proteome</keyword>
<dbReference type="RefSeq" id="WP_267849370.1">
    <property type="nucleotide sequence ID" value="NZ_JAPMXC010000010.1"/>
</dbReference>
<evidence type="ECO:0008006" key="3">
    <source>
        <dbReference type="Google" id="ProtNLM"/>
    </source>
</evidence>
<proteinExistence type="predicted"/>
<comment type="caution">
    <text evidence="1">The sequence shown here is derived from an EMBL/GenBank/DDBJ whole genome shotgun (WGS) entry which is preliminary data.</text>
</comment>
<gene>
    <name evidence="1" type="ORF">OVY01_20205</name>
</gene>
<reference evidence="1" key="1">
    <citation type="submission" date="2022-11" db="EMBL/GenBank/DDBJ databases">
        <title>Robbsia betulipollinis sp. nov., isolated from pollen of birch (Betula pendula).</title>
        <authorList>
            <person name="Shi H."/>
            <person name="Ambika Manirajan B."/>
            <person name="Ratering S."/>
            <person name="Geissler-Plaum R."/>
            <person name="Schnell S."/>
        </authorList>
    </citation>
    <scope>NUCLEOTIDE SEQUENCE</scope>
    <source>
        <strain evidence="1">Bb-Pol-6</strain>
    </source>
</reference>
<evidence type="ECO:0000313" key="2">
    <source>
        <dbReference type="Proteomes" id="UP001082899"/>
    </source>
</evidence>
<dbReference type="Gene3D" id="2.40.160.10">
    <property type="entry name" value="Porin"/>
    <property type="match status" value="1"/>
</dbReference>
<dbReference type="SUPFAM" id="SSF56935">
    <property type="entry name" value="Porins"/>
    <property type="match status" value="1"/>
</dbReference>
<dbReference type="EMBL" id="JAPMXC010000010">
    <property type="protein sequence ID" value="MCY0389471.1"/>
    <property type="molecule type" value="Genomic_DNA"/>
</dbReference>
<organism evidence="1 2">
    <name type="scientific">Robbsia betulipollinis</name>
    <dbReference type="NCBI Taxonomy" id="2981849"/>
    <lineage>
        <taxon>Bacteria</taxon>
        <taxon>Pseudomonadati</taxon>
        <taxon>Pseudomonadota</taxon>
        <taxon>Betaproteobacteria</taxon>
        <taxon>Burkholderiales</taxon>
        <taxon>Burkholderiaceae</taxon>
        <taxon>Robbsia</taxon>
    </lineage>
</organism>
<accession>A0ABT3ZSF4</accession>
<evidence type="ECO:0000313" key="1">
    <source>
        <dbReference type="EMBL" id="MCY0389471.1"/>
    </source>
</evidence>
<protein>
    <recommendedName>
        <fullName evidence="3">Porin</fullName>
    </recommendedName>
</protein>
<sequence>MSILTGGATSHACAEGLADIFSVSGFGTLGVTHSSLDTADFASTAFEPNGAGHSRRYDVTGDSTLGVQVNAQFTDKLSAVVQVVSVHRYDNTFQPEVEWANVKYAFTPDFSVRVGRIELPTFLTSDYRDVGYANPWVRVPAEVYNNEPITHSDGADLSYRMHLGSVSNTVRILYGYSTFHINPGAYRTTGQGIVGLFDTVEYGAVTARIGYMHGTVTLGALGYKTTSSVYSAALAYDPGSWFLQAEVARVTTQGLTPGYLSGYLTAGYRVGHFTPYVTYAQAHSLGNPTLGYNTNTGQRDLSAGVRWDVYKNVDLKLQFDHVWLPSNSTGSFVNVQPQYRLGTGTNVMALVLDFVF</sequence>
<dbReference type="InterPro" id="IPR023614">
    <property type="entry name" value="Porin_dom_sf"/>
</dbReference>
<name>A0ABT3ZSF4_9BURK</name>
<dbReference type="Proteomes" id="UP001082899">
    <property type="component" value="Unassembled WGS sequence"/>
</dbReference>